<sequence length="43" mass="5455">MTFFFNDNQGIVTLVCFCFFRQYDYKLEDWRIYSEKDMVHYIK</sequence>
<dbReference type="HOGENOM" id="CLU_3231531_0_0_9"/>
<dbReference type="Proteomes" id="UP000000814">
    <property type="component" value="Chromosome"/>
</dbReference>
<dbReference type="STRING" id="272562.CA_C2070"/>
<keyword evidence="2" id="KW-1185">Reference proteome</keyword>
<dbReference type="EMBL" id="AE001437">
    <property type="protein sequence ID" value="AAK80029.1"/>
    <property type="molecule type" value="Genomic_DNA"/>
</dbReference>
<organism evidence="1 2">
    <name type="scientific">Clostridium acetobutylicum (strain ATCC 824 / DSM 792 / JCM 1419 / IAM 19013 / LMG 5710 / NBRC 13948 / NRRL B-527 / VKM B-1787 / 2291 / W)</name>
    <dbReference type="NCBI Taxonomy" id="272562"/>
    <lineage>
        <taxon>Bacteria</taxon>
        <taxon>Bacillati</taxon>
        <taxon>Bacillota</taxon>
        <taxon>Clostridia</taxon>
        <taxon>Eubacteriales</taxon>
        <taxon>Clostridiaceae</taxon>
        <taxon>Clostridium</taxon>
    </lineage>
</organism>
<reference evidence="1 2" key="1">
    <citation type="journal article" date="2001" name="J. Bacteriol.">
        <title>Genome sequence and comparative analysis of the solvent-producing bacterium Clostridium acetobutylicum.</title>
        <authorList>
            <person name="Nolling J."/>
            <person name="Breton G."/>
            <person name="Omelchenko M.V."/>
            <person name="Makarova K.S."/>
            <person name="Zeng Q."/>
            <person name="Gibson R."/>
            <person name="Lee H.M."/>
            <person name="Dubois J."/>
            <person name="Qiu D."/>
            <person name="Hitti J."/>
            <person name="Wolf Y.I."/>
            <person name="Tatusov R.L."/>
            <person name="Sabathe F."/>
            <person name="Doucette-Stamm L."/>
            <person name="Soucaille P."/>
            <person name="Daly M.J."/>
            <person name="Bennett G.N."/>
            <person name="Koonin E.V."/>
            <person name="Smith D.R."/>
        </authorList>
    </citation>
    <scope>NUCLEOTIDE SEQUENCE [LARGE SCALE GENOMIC DNA]</scope>
    <source>
        <strain evidence="2">ATCC 824 / DSM 792 / JCM 1419 / LMG 5710 / VKM B-1787</strain>
    </source>
</reference>
<dbReference type="PIR" id="B97155">
    <property type="entry name" value="B97155"/>
</dbReference>
<dbReference type="KEGG" id="cac:CA_C2070"/>
<dbReference type="AlphaFoldDB" id="Q97HE1"/>
<gene>
    <name evidence="1" type="ordered locus">CA_C2070</name>
</gene>
<evidence type="ECO:0000313" key="1">
    <source>
        <dbReference type="EMBL" id="AAK80029.1"/>
    </source>
</evidence>
<name>Q97HE1_CLOAB</name>
<evidence type="ECO:0000313" key="2">
    <source>
        <dbReference type="Proteomes" id="UP000000814"/>
    </source>
</evidence>
<proteinExistence type="predicted"/>
<protein>
    <submittedName>
        <fullName evidence="1">Uncharacterized protein</fullName>
    </submittedName>
</protein>
<accession>Q97HE1</accession>